<gene>
    <name evidence="5" type="ORF">G4Z16_02395</name>
</gene>
<feature type="region of interest" description="Disordered" evidence="2">
    <location>
        <begin position="519"/>
        <end position="541"/>
    </location>
</feature>
<dbReference type="RefSeq" id="WP_197348937.1">
    <property type="nucleotide sequence ID" value="NZ_CP048882.1"/>
</dbReference>
<keyword evidence="1 5" id="KW-0436">Ligase</keyword>
<feature type="domain" description="AMP-dependent synthetase/ligase" evidence="3">
    <location>
        <begin position="24"/>
        <end position="382"/>
    </location>
</feature>
<reference evidence="6" key="1">
    <citation type="submission" date="2020-02" db="EMBL/GenBank/DDBJ databases">
        <title>Streptomyces sp. ASO4wet.</title>
        <authorList>
            <person name="Risdian C."/>
            <person name="Landwehr W."/>
            <person name="Schupp P."/>
            <person name="Wink J."/>
        </authorList>
    </citation>
    <scope>NUCLEOTIDE SEQUENCE [LARGE SCALE GENOMIC DNA]</scope>
    <source>
        <strain evidence="6">ASO4wet</strain>
    </source>
</reference>
<evidence type="ECO:0000259" key="4">
    <source>
        <dbReference type="Pfam" id="PF13193"/>
    </source>
</evidence>
<proteinExistence type="predicted"/>
<dbReference type="Proteomes" id="UP000595046">
    <property type="component" value="Chromosome"/>
</dbReference>
<dbReference type="AlphaFoldDB" id="A0A7T1T2Y0"/>
<feature type="compositionally biased region" description="Low complexity" evidence="2">
    <location>
        <begin position="519"/>
        <end position="531"/>
    </location>
</feature>
<dbReference type="InterPro" id="IPR000873">
    <property type="entry name" value="AMP-dep_synth/lig_dom"/>
</dbReference>
<dbReference type="SUPFAM" id="SSF56801">
    <property type="entry name" value="Acetyl-CoA synthetase-like"/>
    <property type="match status" value="1"/>
</dbReference>
<evidence type="ECO:0000259" key="3">
    <source>
        <dbReference type="Pfam" id="PF00501"/>
    </source>
</evidence>
<dbReference type="KEGG" id="sbat:G4Z16_02395"/>
<protein>
    <submittedName>
        <fullName evidence="5">Benzoate-CoA ligase family protein</fullName>
    </submittedName>
</protein>
<keyword evidence="6" id="KW-1185">Reference proteome</keyword>
<feature type="domain" description="AMP-binding enzyme C-terminal" evidence="4">
    <location>
        <begin position="432"/>
        <end position="507"/>
    </location>
</feature>
<dbReference type="PANTHER" id="PTHR43352:SF1">
    <property type="entry name" value="ANTHRANILATE--COA LIGASE"/>
    <property type="match status" value="1"/>
</dbReference>
<evidence type="ECO:0000256" key="1">
    <source>
        <dbReference type="ARBA" id="ARBA00022598"/>
    </source>
</evidence>
<dbReference type="InterPro" id="IPR045851">
    <property type="entry name" value="AMP-bd_C_sf"/>
</dbReference>
<accession>A0A7T1T2Y0</accession>
<dbReference type="InterPro" id="IPR025110">
    <property type="entry name" value="AMP-bd_C"/>
</dbReference>
<evidence type="ECO:0000256" key="2">
    <source>
        <dbReference type="SAM" id="MobiDB-lite"/>
    </source>
</evidence>
<dbReference type="GO" id="GO:0005524">
    <property type="term" value="F:ATP binding"/>
    <property type="evidence" value="ECO:0007669"/>
    <property type="project" value="InterPro"/>
</dbReference>
<sequence>MSMPSRSFNAASYLVDRHLDGGRGHHTAVRHAEGDITYAQLSAETARVAGALLRIGMHRDERVMCCMSDTPELLTTILGAFRAGLVAVPVSTMLTGKELGAILADCGARVLVCTSEFAEACGEAVLASPDVSHLVVVGEAEPEVPQRVVRLPWAEFTGGLAPPDGPLAGTVEDTPALWLYTSGTTGMPKAAMHRHVNIRHVCETYGQQVLGIHPDDRCLSVAKLFFAYGIGNSAFFPLSAGATTVLEPRRPTPEVIAERVSADRPTLFFGVPTFYAGMLAADLPADLMSSVRLAVSAGEALPAPLLHRWQEHFGVKIIDGLGSTEALHIFLSNRPDDIGPGTSGFPVPGYELQIRDERGTVRPPGEPGSLYVKGQSIATGYWCRTETSRHVFQGDWLATGDTYVRDDEGRYTCLGRSNDMLKAGGIWVSPGEVESRLIEHEDVIEAAVVGVPDGEGLDKPVGYVVLAKGATATPEDLIGFCRDGLAHFKAPRRVVCVETLPRTASGKLQRFKIRQMAAEAGAAGPPAESAARTSAEPEAVS</sequence>
<dbReference type="Gene3D" id="3.30.300.30">
    <property type="match status" value="1"/>
</dbReference>
<dbReference type="InterPro" id="IPR011957">
    <property type="entry name" value="Benz_CoA_lig"/>
</dbReference>
<dbReference type="Gene3D" id="3.40.50.12820">
    <property type="match status" value="1"/>
</dbReference>
<dbReference type="Gene3D" id="2.30.38.10">
    <property type="entry name" value="Luciferase, Domain 3"/>
    <property type="match status" value="1"/>
</dbReference>
<dbReference type="Gene3D" id="3.40.50.980">
    <property type="match status" value="1"/>
</dbReference>
<dbReference type="PANTHER" id="PTHR43352">
    <property type="entry name" value="ACETYL-COA SYNTHETASE"/>
    <property type="match status" value="1"/>
</dbReference>
<dbReference type="Pfam" id="PF00501">
    <property type="entry name" value="AMP-binding"/>
    <property type="match status" value="1"/>
</dbReference>
<name>A0A7T1T2Y0_9ACTN</name>
<organism evidence="5 6">
    <name type="scientific">Streptomyces bathyalis</name>
    <dbReference type="NCBI Taxonomy" id="2710756"/>
    <lineage>
        <taxon>Bacteria</taxon>
        <taxon>Bacillati</taxon>
        <taxon>Actinomycetota</taxon>
        <taxon>Actinomycetes</taxon>
        <taxon>Kitasatosporales</taxon>
        <taxon>Streptomycetaceae</taxon>
        <taxon>Streptomyces</taxon>
    </lineage>
</organism>
<evidence type="ECO:0000313" key="6">
    <source>
        <dbReference type="Proteomes" id="UP000595046"/>
    </source>
</evidence>
<evidence type="ECO:0000313" key="5">
    <source>
        <dbReference type="EMBL" id="QPP05428.1"/>
    </source>
</evidence>
<dbReference type="GO" id="GO:0016405">
    <property type="term" value="F:CoA-ligase activity"/>
    <property type="evidence" value="ECO:0007669"/>
    <property type="project" value="InterPro"/>
</dbReference>
<dbReference type="GO" id="GO:0016878">
    <property type="term" value="F:acid-thiol ligase activity"/>
    <property type="evidence" value="ECO:0007669"/>
    <property type="project" value="TreeGrafter"/>
</dbReference>
<dbReference type="GO" id="GO:0044550">
    <property type="term" value="P:secondary metabolite biosynthetic process"/>
    <property type="evidence" value="ECO:0007669"/>
    <property type="project" value="TreeGrafter"/>
</dbReference>
<dbReference type="EMBL" id="CP048882">
    <property type="protein sequence ID" value="QPP05428.1"/>
    <property type="molecule type" value="Genomic_DNA"/>
</dbReference>
<dbReference type="NCBIfam" id="TIGR02262">
    <property type="entry name" value="benz_CoA_lig"/>
    <property type="match status" value="1"/>
</dbReference>
<dbReference type="Pfam" id="PF13193">
    <property type="entry name" value="AMP-binding_C"/>
    <property type="match status" value="1"/>
</dbReference>